<comment type="caution">
    <text evidence="2">The sequence shown here is derived from an EMBL/GenBank/DDBJ whole genome shotgun (WGS) entry which is preliminary data.</text>
</comment>
<dbReference type="InterPro" id="IPR023213">
    <property type="entry name" value="CAT-like_dom_sf"/>
</dbReference>
<proteinExistence type="inferred from homology"/>
<protein>
    <submittedName>
        <fullName evidence="2">RNA-directed DNA methylation 4, putative isoform 1</fullName>
    </submittedName>
</protein>
<dbReference type="InterPro" id="IPR050898">
    <property type="entry name" value="Plant_acyltransferase"/>
</dbReference>
<dbReference type="PANTHER" id="PTHR31147">
    <property type="entry name" value="ACYL TRANSFERASE 4"/>
    <property type="match status" value="1"/>
</dbReference>
<organism evidence="2 3">
    <name type="scientific">Hibiscus syriacus</name>
    <name type="common">Rose of Sharon</name>
    <dbReference type="NCBI Taxonomy" id="106335"/>
    <lineage>
        <taxon>Eukaryota</taxon>
        <taxon>Viridiplantae</taxon>
        <taxon>Streptophyta</taxon>
        <taxon>Embryophyta</taxon>
        <taxon>Tracheophyta</taxon>
        <taxon>Spermatophyta</taxon>
        <taxon>Magnoliopsida</taxon>
        <taxon>eudicotyledons</taxon>
        <taxon>Gunneridae</taxon>
        <taxon>Pentapetalae</taxon>
        <taxon>rosids</taxon>
        <taxon>malvids</taxon>
        <taxon>Malvales</taxon>
        <taxon>Malvaceae</taxon>
        <taxon>Malvoideae</taxon>
        <taxon>Hibiscus</taxon>
    </lineage>
</organism>
<dbReference type="Proteomes" id="UP000436088">
    <property type="component" value="Unassembled WGS sequence"/>
</dbReference>
<keyword evidence="3" id="KW-1185">Reference proteome</keyword>
<gene>
    <name evidence="2" type="ORF">F3Y22_tig00112408pilonHSYRG00004</name>
</gene>
<dbReference type="AlphaFoldDB" id="A0A6A2XYD4"/>
<dbReference type="PANTHER" id="PTHR31147:SF25">
    <property type="entry name" value="HXXXD-TYPE ACYL-TRANSFERASE FAMILY PROTEIN"/>
    <property type="match status" value="1"/>
</dbReference>
<dbReference type="Pfam" id="PF02458">
    <property type="entry name" value="Transferase"/>
    <property type="match status" value="2"/>
</dbReference>
<reference evidence="2" key="1">
    <citation type="submission" date="2019-09" db="EMBL/GenBank/DDBJ databases">
        <title>Draft genome information of white flower Hibiscus syriacus.</title>
        <authorList>
            <person name="Kim Y.-M."/>
        </authorList>
    </citation>
    <scope>NUCLEOTIDE SEQUENCE [LARGE SCALE GENOMIC DNA]</scope>
    <source>
        <strain evidence="2">YM2019G1</strain>
    </source>
</reference>
<evidence type="ECO:0000313" key="3">
    <source>
        <dbReference type="Proteomes" id="UP000436088"/>
    </source>
</evidence>
<evidence type="ECO:0000313" key="2">
    <source>
        <dbReference type="EMBL" id="KAE8667456.1"/>
    </source>
</evidence>
<evidence type="ECO:0000256" key="1">
    <source>
        <dbReference type="ARBA" id="ARBA00009861"/>
    </source>
</evidence>
<comment type="similarity">
    <text evidence="1">Belongs to the plant acyltransferase family.</text>
</comment>
<dbReference type="EMBL" id="VEPZ02001574">
    <property type="protein sequence ID" value="KAE8667456.1"/>
    <property type="molecule type" value="Genomic_DNA"/>
</dbReference>
<sequence>MCPTVFVYQPNVEFHVKPKDPASLQEEALSKLLVYYYPLAGKMKRESDRKLRITCNAAHDGVPFLVATANCKLSSLNHFDDIDVQTVAKPIEEIPQSIVDKDLSPASPYLPTTDIVRDQRESKALKMKLIKESKDESVISLEVLSAYIWRARFRALKLTPNGNTMLAMAVGIRRAVKPPLPEGYYGNAFTSANTAMTGQELDEEPLFKSVTRTKESKRVASDNGYIWNFMSINEKLREENRKFEAAAGSVNTIPLPWNMFGYVDLVHVLPPSKLDKSIEGGARVLVSLPRAALTKFKEEMEALKRGNKVAGH</sequence>
<dbReference type="Gene3D" id="3.30.559.10">
    <property type="entry name" value="Chloramphenicol acetyltransferase-like domain"/>
    <property type="match status" value="2"/>
</dbReference>
<name>A0A6A2XYD4_HIBSY</name>
<accession>A0A6A2XYD4</accession>